<dbReference type="Gene3D" id="3.40.50.620">
    <property type="entry name" value="HUPs"/>
    <property type="match status" value="1"/>
</dbReference>
<sequence length="142" mass="16230">MTTVYTCGTFDMFHVGHLNMLKAAKGLGDKLIVGVSTDEVVEEYKPGSLVVPYEQRLQIVSSIKYVDVCVAQTDRNKYKAWERLRYDVLVVGDDWFGKPDFNEYQEKLDRQGVKVVYLPYTPSVSSSMIRNVLEKRGRGKLL</sequence>
<gene>
    <name evidence="4" type="ORF">ELY33_12260</name>
</gene>
<dbReference type="PANTHER" id="PTHR43793">
    <property type="entry name" value="FAD SYNTHASE"/>
    <property type="match status" value="1"/>
</dbReference>
<evidence type="ECO:0000313" key="5">
    <source>
        <dbReference type="Proteomes" id="UP000287336"/>
    </source>
</evidence>
<dbReference type="SUPFAM" id="SSF52374">
    <property type="entry name" value="Nucleotidylyl transferase"/>
    <property type="match status" value="1"/>
</dbReference>
<dbReference type="Pfam" id="PF01467">
    <property type="entry name" value="CTP_transf_like"/>
    <property type="match status" value="1"/>
</dbReference>
<keyword evidence="2 4" id="KW-0548">Nucleotidyltransferase</keyword>
<dbReference type="NCBIfam" id="TIGR00125">
    <property type="entry name" value="cyt_tran_rel"/>
    <property type="match status" value="1"/>
</dbReference>
<dbReference type="GO" id="GO:0016779">
    <property type="term" value="F:nucleotidyltransferase activity"/>
    <property type="evidence" value="ECO:0007669"/>
    <property type="project" value="UniProtKB-KW"/>
</dbReference>
<dbReference type="EMBL" id="RZHG01000021">
    <property type="protein sequence ID" value="RUR29711.1"/>
    <property type="molecule type" value="Genomic_DNA"/>
</dbReference>
<feature type="domain" description="Cytidyltransferase-like" evidence="3">
    <location>
        <begin position="5"/>
        <end position="131"/>
    </location>
</feature>
<evidence type="ECO:0000256" key="2">
    <source>
        <dbReference type="ARBA" id="ARBA00022695"/>
    </source>
</evidence>
<evidence type="ECO:0000313" key="4">
    <source>
        <dbReference type="EMBL" id="RUR29711.1"/>
    </source>
</evidence>
<reference evidence="4 5" key="1">
    <citation type="submission" date="2018-12" db="EMBL/GenBank/DDBJ databases">
        <title>three novel Halomonas strain isolated from plants.</title>
        <authorList>
            <person name="Sun C."/>
        </authorList>
    </citation>
    <scope>NUCLEOTIDE SEQUENCE [LARGE SCALE GENOMIC DNA]</scope>
    <source>
        <strain evidence="4 5">DSM 19434</strain>
    </source>
</reference>
<dbReference type="OrthoDB" id="9802794at2"/>
<evidence type="ECO:0000259" key="3">
    <source>
        <dbReference type="Pfam" id="PF01467"/>
    </source>
</evidence>
<dbReference type="RefSeq" id="WP_126948200.1">
    <property type="nucleotide sequence ID" value="NZ_RZHG01000021.1"/>
</dbReference>
<protein>
    <submittedName>
        <fullName evidence="4">Glycerol-3-phosphate cytidylyltransferase</fullName>
    </submittedName>
</protein>
<name>A0A433KJI0_9GAMM</name>
<dbReference type="InterPro" id="IPR004821">
    <property type="entry name" value="Cyt_trans-like"/>
</dbReference>
<keyword evidence="1 4" id="KW-0808">Transferase</keyword>
<dbReference type="PANTHER" id="PTHR43793:SF1">
    <property type="entry name" value="FAD SYNTHASE"/>
    <property type="match status" value="1"/>
</dbReference>
<comment type="caution">
    <text evidence="4">The sequence shown here is derived from an EMBL/GenBank/DDBJ whole genome shotgun (WGS) entry which is preliminary data.</text>
</comment>
<keyword evidence="5" id="KW-1185">Reference proteome</keyword>
<dbReference type="AlphaFoldDB" id="A0A433KJI0"/>
<proteinExistence type="predicted"/>
<dbReference type="Proteomes" id="UP000287336">
    <property type="component" value="Unassembled WGS sequence"/>
</dbReference>
<evidence type="ECO:0000256" key="1">
    <source>
        <dbReference type="ARBA" id="ARBA00022679"/>
    </source>
</evidence>
<dbReference type="InterPro" id="IPR050385">
    <property type="entry name" value="Archaeal_FAD_synthase"/>
</dbReference>
<accession>A0A433KJI0</accession>
<dbReference type="InterPro" id="IPR014729">
    <property type="entry name" value="Rossmann-like_a/b/a_fold"/>
</dbReference>
<organism evidence="4 5">
    <name type="scientific">Vreelandella andesensis</name>
    <dbReference type="NCBI Taxonomy" id="447567"/>
    <lineage>
        <taxon>Bacteria</taxon>
        <taxon>Pseudomonadati</taxon>
        <taxon>Pseudomonadota</taxon>
        <taxon>Gammaproteobacteria</taxon>
        <taxon>Oceanospirillales</taxon>
        <taxon>Halomonadaceae</taxon>
        <taxon>Vreelandella</taxon>
    </lineage>
</organism>